<organism evidence="7 8">
    <name type="scientific">Exserohilum turcicum (strain 28A)</name>
    <name type="common">Northern leaf blight fungus</name>
    <name type="synonym">Setosphaeria turcica</name>
    <dbReference type="NCBI Taxonomy" id="671987"/>
    <lineage>
        <taxon>Eukaryota</taxon>
        <taxon>Fungi</taxon>
        <taxon>Dikarya</taxon>
        <taxon>Ascomycota</taxon>
        <taxon>Pezizomycotina</taxon>
        <taxon>Dothideomycetes</taxon>
        <taxon>Pleosporomycetidae</taxon>
        <taxon>Pleosporales</taxon>
        <taxon>Pleosporineae</taxon>
        <taxon>Pleosporaceae</taxon>
        <taxon>Exserohilum</taxon>
    </lineage>
</organism>
<dbReference type="PANTHER" id="PTHR39490:SF8">
    <property type="entry name" value="ZINC FINGER FYVE DOMAIN-CONTAINING PROTEIN 21"/>
    <property type="match status" value="1"/>
</dbReference>
<reference evidence="7 8" key="2">
    <citation type="journal article" date="2013" name="PLoS Genet.">
        <title>Comparative genome structure, secondary metabolite, and effector coding capacity across Cochliobolus pathogens.</title>
        <authorList>
            <person name="Condon B.J."/>
            <person name="Leng Y."/>
            <person name="Wu D."/>
            <person name="Bushley K.E."/>
            <person name="Ohm R.A."/>
            <person name="Otillar R."/>
            <person name="Martin J."/>
            <person name="Schackwitz W."/>
            <person name="Grimwood J."/>
            <person name="MohdZainudin N."/>
            <person name="Xue C."/>
            <person name="Wang R."/>
            <person name="Manning V.A."/>
            <person name="Dhillon B."/>
            <person name="Tu Z.J."/>
            <person name="Steffenson B.J."/>
            <person name="Salamov A."/>
            <person name="Sun H."/>
            <person name="Lowry S."/>
            <person name="LaButti K."/>
            <person name="Han J."/>
            <person name="Copeland A."/>
            <person name="Lindquist E."/>
            <person name="Barry K."/>
            <person name="Schmutz J."/>
            <person name="Baker S.E."/>
            <person name="Ciuffetti L.M."/>
            <person name="Grigoriev I.V."/>
            <person name="Zhong S."/>
            <person name="Turgeon B.G."/>
        </authorList>
    </citation>
    <scope>NUCLEOTIDE SEQUENCE [LARGE SCALE GENOMIC DNA]</scope>
    <source>
        <strain evidence="8">28A</strain>
    </source>
</reference>
<dbReference type="EMBL" id="KB908703">
    <property type="protein sequence ID" value="EOA85117.1"/>
    <property type="molecule type" value="Genomic_DNA"/>
</dbReference>
<keyword evidence="8" id="KW-1185">Reference proteome</keyword>
<dbReference type="InterPro" id="IPR013083">
    <property type="entry name" value="Znf_RING/FYVE/PHD"/>
</dbReference>
<proteinExistence type="predicted"/>
<protein>
    <recommendedName>
        <fullName evidence="6">FYVE-type domain-containing protein</fullName>
    </recommendedName>
</protein>
<feature type="compositionally biased region" description="Polar residues" evidence="5">
    <location>
        <begin position="1"/>
        <end position="11"/>
    </location>
</feature>
<dbReference type="GeneID" id="19402343"/>
<evidence type="ECO:0000256" key="5">
    <source>
        <dbReference type="SAM" id="MobiDB-lite"/>
    </source>
</evidence>
<dbReference type="InterPro" id="IPR052113">
    <property type="entry name" value="FYVE-type_Zinc_Finger"/>
</dbReference>
<dbReference type="InterPro" id="IPR011011">
    <property type="entry name" value="Znf_FYVE_PHD"/>
</dbReference>
<feature type="compositionally biased region" description="Polar residues" evidence="5">
    <location>
        <begin position="34"/>
        <end position="58"/>
    </location>
</feature>
<gene>
    <name evidence="7" type="ORF">SETTUDRAFT_20637</name>
</gene>
<keyword evidence="1" id="KW-0479">Metal-binding</keyword>
<dbReference type="AlphaFoldDB" id="R0KA90"/>
<evidence type="ECO:0000313" key="8">
    <source>
        <dbReference type="Proteomes" id="UP000016935"/>
    </source>
</evidence>
<dbReference type="Gene3D" id="3.30.40.10">
    <property type="entry name" value="Zinc/RING finger domain, C3HC4 (zinc finger)"/>
    <property type="match status" value="1"/>
</dbReference>
<dbReference type="Proteomes" id="UP000016935">
    <property type="component" value="Unassembled WGS sequence"/>
</dbReference>
<feature type="compositionally biased region" description="Low complexity" evidence="5">
    <location>
        <begin position="230"/>
        <end position="240"/>
    </location>
</feature>
<dbReference type="GO" id="GO:0008270">
    <property type="term" value="F:zinc ion binding"/>
    <property type="evidence" value="ECO:0007669"/>
    <property type="project" value="UniProtKB-KW"/>
</dbReference>
<evidence type="ECO:0000256" key="1">
    <source>
        <dbReference type="ARBA" id="ARBA00022723"/>
    </source>
</evidence>
<accession>R0KA90</accession>
<dbReference type="eggNOG" id="KOG1729">
    <property type="taxonomic scope" value="Eukaryota"/>
</dbReference>
<dbReference type="PROSITE" id="PS50178">
    <property type="entry name" value="ZF_FYVE"/>
    <property type="match status" value="1"/>
</dbReference>
<dbReference type="RefSeq" id="XP_008026916.1">
    <property type="nucleotide sequence ID" value="XM_008028725.1"/>
</dbReference>
<evidence type="ECO:0000256" key="4">
    <source>
        <dbReference type="PROSITE-ProRule" id="PRU00091"/>
    </source>
</evidence>
<dbReference type="SUPFAM" id="SSF57903">
    <property type="entry name" value="FYVE/PHD zinc finger"/>
    <property type="match status" value="1"/>
</dbReference>
<dbReference type="SMART" id="SM00064">
    <property type="entry name" value="FYVE"/>
    <property type="match status" value="1"/>
</dbReference>
<reference evidence="7 8" key="1">
    <citation type="journal article" date="2012" name="PLoS Pathog.">
        <title>Diverse lifestyles and strategies of plant pathogenesis encoded in the genomes of eighteen Dothideomycetes fungi.</title>
        <authorList>
            <person name="Ohm R.A."/>
            <person name="Feau N."/>
            <person name="Henrissat B."/>
            <person name="Schoch C.L."/>
            <person name="Horwitz B.A."/>
            <person name="Barry K.W."/>
            <person name="Condon B.J."/>
            <person name="Copeland A.C."/>
            <person name="Dhillon B."/>
            <person name="Glaser F."/>
            <person name="Hesse C.N."/>
            <person name="Kosti I."/>
            <person name="LaButti K."/>
            <person name="Lindquist E.A."/>
            <person name="Lucas S."/>
            <person name="Salamov A.A."/>
            <person name="Bradshaw R.E."/>
            <person name="Ciuffetti L."/>
            <person name="Hamelin R.C."/>
            <person name="Kema G.H.J."/>
            <person name="Lawrence C."/>
            <person name="Scott J.A."/>
            <person name="Spatafora J.W."/>
            <person name="Turgeon B.G."/>
            <person name="de Wit P.J.G.M."/>
            <person name="Zhong S."/>
            <person name="Goodwin S.B."/>
            <person name="Grigoriev I.V."/>
        </authorList>
    </citation>
    <scope>NUCLEOTIDE SEQUENCE [LARGE SCALE GENOMIC DNA]</scope>
    <source>
        <strain evidence="8">28A</strain>
    </source>
</reference>
<evidence type="ECO:0000256" key="2">
    <source>
        <dbReference type="ARBA" id="ARBA00022771"/>
    </source>
</evidence>
<dbReference type="PANTHER" id="PTHR39490">
    <property type="entry name" value="ARRESTIN DOMAIN-CONTAINING PROTEIN D"/>
    <property type="match status" value="1"/>
</dbReference>
<dbReference type="OrthoDB" id="10018316at2759"/>
<feature type="region of interest" description="Disordered" evidence="5">
    <location>
        <begin position="1"/>
        <end position="58"/>
    </location>
</feature>
<dbReference type="HOGENOM" id="CLU_082207_0_0_1"/>
<evidence type="ECO:0000259" key="6">
    <source>
        <dbReference type="PROSITE" id="PS50178"/>
    </source>
</evidence>
<dbReference type="Pfam" id="PF01363">
    <property type="entry name" value="FYVE"/>
    <property type="match status" value="1"/>
</dbReference>
<sequence length="277" mass="30705">MATTYSTTTAFPQHQHHQHQHAPYQHHAYRKSTHSQYSPTNTSINTPANMSPTSPRTTQLPLARHQGIYQPRTAIGIPAALRKTERPASKSPPRLDSAMDPPKSPWATTAGFGWPANDGSATPVSNIGNEDMQSLYSAEPLSPVGGPITRNHWQADGSTMVCSASSCQEPFGFFQRRHHCRKCGGIFCAQHSRNQVRLDELARFHPQGQWHRACDRCHSSFREWEHLRSSRTNSESSDSSGPAPKSIETPAAAKRPDTTRVGSLAQSLQGTWNWSTF</sequence>
<evidence type="ECO:0000313" key="7">
    <source>
        <dbReference type="EMBL" id="EOA85117.1"/>
    </source>
</evidence>
<dbReference type="InterPro" id="IPR000306">
    <property type="entry name" value="Znf_FYVE"/>
</dbReference>
<dbReference type="InterPro" id="IPR017455">
    <property type="entry name" value="Znf_FYVE-rel"/>
</dbReference>
<evidence type="ECO:0000256" key="3">
    <source>
        <dbReference type="ARBA" id="ARBA00022833"/>
    </source>
</evidence>
<name>R0KA90_EXST2</name>
<dbReference type="CDD" id="cd15760">
    <property type="entry name" value="FYVE_scVPS27p_like"/>
    <property type="match status" value="1"/>
</dbReference>
<keyword evidence="2 4" id="KW-0863">Zinc-finger</keyword>
<feature type="region of interest" description="Disordered" evidence="5">
    <location>
        <begin position="79"/>
        <end position="121"/>
    </location>
</feature>
<feature type="region of interest" description="Disordered" evidence="5">
    <location>
        <begin position="228"/>
        <end position="265"/>
    </location>
</feature>
<dbReference type="STRING" id="671987.R0KA90"/>
<feature type="domain" description="FYVE-type" evidence="6">
    <location>
        <begin position="167"/>
        <end position="222"/>
    </location>
</feature>
<keyword evidence="3" id="KW-0862">Zinc</keyword>